<proteinExistence type="predicted"/>
<feature type="signal peptide" evidence="1">
    <location>
        <begin position="1"/>
        <end position="17"/>
    </location>
</feature>
<evidence type="ECO:0008006" key="4">
    <source>
        <dbReference type="Google" id="ProtNLM"/>
    </source>
</evidence>
<sequence>MKFLILTLVLCINSTFAKTSVLDKLQGTYKGNIEGKTKDCFLKASYQRSSWFQLEAYRSEKERIKLSEKKNISFSAHESYMTEKFEDEYNVYLRDVASDVSAMYSWMIGMEAKDYILSVETNNDSVPVSYEFSSERKRIKSIIKCDNLKKI</sequence>
<evidence type="ECO:0000313" key="2">
    <source>
        <dbReference type="EMBL" id="OUR95511.1"/>
    </source>
</evidence>
<name>A0A1Y5F8J7_9BACT</name>
<dbReference type="EMBL" id="MAAO01000008">
    <property type="protein sequence ID" value="OUR95511.1"/>
    <property type="molecule type" value="Genomic_DNA"/>
</dbReference>
<gene>
    <name evidence="2" type="ORF">A9Q84_16900</name>
</gene>
<comment type="caution">
    <text evidence="2">The sequence shown here is derived from an EMBL/GenBank/DDBJ whole genome shotgun (WGS) entry which is preliminary data.</text>
</comment>
<evidence type="ECO:0000256" key="1">
    <source>
        <dbReference type="SAM" id="SignalP"/>
    </source>
</evidence>
<protein>
    <recommendedName>
        <fullName evidence="4">Secreted protein</fullName>
    </recommendedName>
</protein>
<reference evidence="3" key="1">
    <citation type="journal article" date="2017" name="Proc. Natl. Acad. Sci. U.S.A.">
        <title>Simulation of Deepwater Horizon oil plume reveals substrate specialization within a complex community of hydrocarbon-degraders.</title>
        <authorList>
            <person name="Hu P."/>
            <person name="Dubinsky E.A."/>
            <person name="Probst A.J."/>
            <person name="Wang J."/>
            <person name="Sieber C.M.K."/>
            <person name="Tom L.M."/>
            <person name="Gardinali P."/>
            <person name="Banfield J.F."/>
            <person name="Atlas R.M."/>
            <person name="Andersen G.L."/>
        </authorList>
    </citation>
    <scope>NUCLEOTIDE SEQUENCE [LARGE SCALE GENOMIC DNA]</scope>
</reference>
<accession>A0A1Y5F8J7</accession>
<evidence type="ECO:0000313" key="3">
    <source>
        <dbReference type="Proteomes" id="UP000196531"/>
    </source>
</evidence>
<organism evidence="2 3">
    <name type="scientific">Halobacteriovorax marinus</name>
    <dbReference type="NCBI Taxonomy" id="97084"/>
    <lineage>
        <taxon>Bacteria</taxon>
        <taxon>Pseudomonadati</taxon>
        <taxon>Bdellovibrionota</taxon>
        <taxon>Bacteriovoracia</taxon>
        <taxon>Bacteriovoracales</taxon>
        <taxon>Halobacteriovoraceae</taxon>
        <taxon>Halobacteriovorax</taxon>
    </lineage>
</organism>
<dbReference type="Proteomes" id="UP000196531">
    <property type="component" value="Unassembled WGS sequence"/>
</dbReference>
<dbReference type="AlphaFoldDB" id="A0A1Y5F8J7"/>
<keyword evidence="1" id="KW-0732">Signal</keyword>
<feature type="chain" id="PRO_5012441361" description="Secreted protein" evidence="1">
    <location>
        <begin position="18"/>
        <end position="151"/>
    </location>
</feature>